<dbReference type="EMBL" id="VFQF01000001">
    <property type="protein sequence ID" value="TQN47926.1"/>
    <property type="molecule type" value="Genomic_DNA"/>
</dbReference>
<comment type="caution">
    <text evidence="1">The sequence shown here is derived from an EMBL/GenBank/DDBJ whole genome shotgun (WGS) entry which is preliminary data.</text>
</comment>
<reference evidence="1 2" key="1">
    <citation type="submission" date="2019-06" db="EMBL/GenBank/DDBJ databases">
        <title>Sequencing the genomes of 1000 actinobacteria strains.</title>
        <authorList>
            <person name="Klenk H.-P."/>
        </authorList>
    </citation>
    <scope>NUCLEOTIDE SEQUENCE [LARGE SCALE GENOMIC DNA]</scope>
    <source>
        <strain evidence="1 2">DSM 21776</strain>
    </source>
</reference>
<proteinExistence type="predicted"/>
<name>A0A543PV51_9MICO</name>
<sequence>MTSDLTPDDLAAIASAEAGEAVAEAVDPDPPSRWKDAPLTRVWPVTPEDYVVHAAALAVYLAERAVDAEAEQP</sequence>
<dbReference type="Proteomes" id="UP000320085">
    <property type="component" value="Unassembled WGS sequence"/>
</dbReference>
<evidence type="ECO:0000313" key="2">
    <source>
        <dbReference type="Proteomes" id="UP000320085"/>
    </source>
</evidence>
<evidence type="ECO:0000313" key="1">
    <source>
        <dbReference type="EMBL" id="TQN47926.1"/>
    </source>
</evidence>
<accession>A0A543PV51</accession>
<organism evidence="1 2">
    <name type="scientific">Humibacillus xanthopallidus</name>
    <dbReference type="NCBI Taxonomy" id="412689"/>
    <lineage>
        <taxon>Bacteria</taxon>
        <taxon>Bacillati</taxon>
        <taxon>Actinomycetota</taxon>
        <taxon>Actinomycetes</taxon>
        <taxon>Micrococcales</taxon>
        <taxon>Intrasporangiaceae</taxon>
        <taxon>Humibacillus</taxon>
    </lineage>
</organism>
<dbReference type="AlphaFoldDB" id="A0A543PV51"/>
<dbReference type="RefSeq" id="WP_141820512.1">
    <property type="nucleotide sequence ID" value="NZ_BAAAQC010000016.1"/>
</dbReference>
<protein>
    <submittedName>
        <fullName evidence="1">Uncharacterized protein</fullName>
    </submittedName>
</protein>
<gene>
    <name evidence="1" type="ORF">FHX52_1045</name>
</gene>